<gene>
    <name evidence="2" type="ORF">F4V45_07785</name>
</gene>
<name>A0A5M9QHW7_9HELI</name>
<proteinExistence type="predicted"/>
<evidence type="ECO:0000313" key="2">
    <source>
        <dbReference type="EMBL" id="KAA8707760.1"/>
    </source>
</evidence>
<dbReference type="AlphaFoldDB" id="A0A5M9QHW7"/>
<evidence type="ECO:0000313" key="3">
    <source>
        <dbReference type="Proteomes" id="UP000323707"/>
    </source>
</evidence>
<reference evidence="2 3" key="1">
    <citation type="submission" date="2019-09" db="EMBL/GenBank/DDBJ databases">
        <title>Draft genome sequence of various Type strains from the CCUG.</title>
        <authorList>
            <person name="Pineiro-Iglesias B."/>
            <person name="Tunovic T."/>
            <person name="Unosson C."/>
            <person name="Inganas E."/>
            <person name="Ohlen M."/>
            <person name="Cardew S."/>
            <person name="Jensie-Markopoulos S."/>
            <person name="Salva-Serra F."/>
            <person name="Jaen-Luchoro D."/>
            <person name="Karlsson R."/>
            <person name="Svensson-Stadler L."/>
            <person name="Chun J."/>
            <person name="Moore E."/>
        </authorList>
    </citation>
    <scope>NUCLEOTIDE SEQUENCE [LARGE SCALE GENOMIC DNA]</scope>
    <source>
        <strain evidence="2 3">CCUG 32756T</strain>
    </source>
</reference>
<sequence>MVRLWIDPKIAKYFKRKKISPNQHLDENTDGSLDITLHITSAMEIAPLVLMWIPNVVVLEPKDLREFIQAQTQSYVQRVQEIS</sequence>
<dbReference type="EMBL" id="VXKE01000021">
    <property type="protein sequence ID" value="KAA8707760.1"/>
    <property type="molecule type" value="Genomic_DNA"/>
</dbReference>
<comment type="caution">
    <text evidence="2">The sequence shown here is derived from an EMBL/GenBank/DDBJ whole genome shotgun (WGS) entry which is preliminary data.</text>
</comment>
<protein>
    <submittedName>
        <fullName evidence="2">WYL domain-containing protein</fullName>
    </submittedName>
</protein>
<dbReference type="Proteomes" id="UP000323707">
    <property type="component" value="Unassembled WGS sequence"/>
</dbReference>
<dbReference type="InterPro" id="IPR057727">
    <property type="entry name" value="WCX_dom"/>
</dbReference>
<dbReference type="Pfam" id="PF25583">
    <property type="entry name" value="WCX"/>
    <property type="match status" value="1"/>
</dbReference>
<accession>A0A5M9QHW7</accession>
<organism evidence="2 3">
    <name type="scientific">Helicobacter canis</name>
    <dbReference type="NCBI Taxonomy" id="29419"/>
    <lineage>
        <taxon>Bacteria</taxon>
        <taxon>Pseudomonadati</taxon>
        <taxon>Campylobacterota</taxon>
        <taxon>Epsilonproteobacteria</taxon>
        <taxon>Campylobacterales</taxon>
        <taxon>Helicobacteraceae</taxon>
        <taxon>Helicobacter</taxon>
    </lineage>
</organism>
<feature type="domain" description="WCX" evidence="1">
    <location>
        <begin position="2"/>
        <end position="73"/>
    </location>
</feature>
<evidence type="ECO:0000259" key="1">
    <source>
        <dbReference type="Pfam" id="PF25583"/>
    </source>
</evidence>